<dbReference type="InterPro" id="IPR003593">
    <property type="entry name" value="AAA+_ATPase"/>
</dbReference>
<feature type="domain" description="ABC transporter" evidence="3">
    <location>
        <begin position="306"/>
        <end position="518"/>
    </location>
</feature>
<proteinExistence type="predicted"/>
<dbReference type="Pfam" id="PF00005">
    <property type="entry name" value="ABC_tran"/>
    <property type="match status" value="2"/>
</dbReference>
<comment type="caution">
    <text evidence="4">The sequence shown here is derived from an EMBL/GenBank/DDBJ whole genome shotgun (WGS) entry which is preliminary data.</text>
</comment>
<dbReference type="NCBIfam" id="NF000355">
    <property type="entry name" value="ribo_prot_ABC_F"/>
    <property type="match status" value="1"/>
</dbReference>
<evidence type="ECO:0000256" key="2">
    <source>
        <dbReference type="ARBA" id="ARBA00022840"/>
    </source>
</evidence>
<feature type="domain" description="ABC transporter" evidence="3">
    <location>
        <begin position="4"/>
        <end position="214"/>
    </location>
</feature>
<organism evidence="4 5">
    <name type="scientific">Cytobacillus spartinae</name>
    <dbReference type="NCBI Taxonomy" id="3299023"/>
    <lineage>
        <taxon>Bacteria</taxon>
        <taxon>Bacillati</taxon>
        <taxon>Bacillota</taxon>
        <taxon>Bacilli</taxon>
        <taxon>Bacillales</taxon>
        <taxon>Bacillaceae</taxon>
        <taxon>Cytobacillus</taxon>
    </lineage>
</organism>
<dbReference type="Proteomes" id="UP001601059">
    <property type="component" value="Unassembled WGS sequence"/>
</dbReference>
<name>A0ABW6K9W8_9BACI</name>
<dbReference type="RefSeq" id="WP_389359770.1">
    <property type="nucleotide sequence ID" value="NZ_JBIACK010000002.1"/>
</dbReference>
<accession>A0ABW6K9W8</accession>
<dbReference type="CDD" id="cd03221">
    <property type="entry name" value="ABCF_EF-3"/>
    <property type="match status" value="2"/>
</dbReference>
<protein>
    <submittedName>
        <fullName evidence="4">Ribosomal protection-like ABC-F family protein</fullName>
    </submittedName>
</protein>
<dbReference type="InterPro" id="IPR027417">
    <property type="entry name" value="P-loop_NTPase"/>
</dbReference>
<keyword evidence="1" id="KW-0547">Nucleotide-binding</keyword>
<gene>
    <name evidence="4" type="primary">abc-f</name>
    <name evidence="4" type="ORF">ACFYKX_07865</name>
</gene>
<dbReference type="SUPFAM" id="SSF52540">
    <property type="entry name" value="P-loop containing nucleoside triphosphate hydrolases"/>
    <property type="match status" value="2"/>
</dbReference>
<keyword evidence="5" id="KW-1185">Reference proteome</keyword>
<dbReference type="InterPro" id="IPR003439">
    <property type="entry name" value="ABC_transporter-like_ATP-bd"/>
</dbReference>
<reference evidence="4 5" key="1">
    <citation type="submission" date="2024-08" db="EMBL/GenBank/DDBJ databases">
        <title>Two novel Cytobacillus novel species.</title>
        <authorList>
            <person name="Liu G."/>
        </authorList>
    </citation>
    <scope>NUCLEOTIDE SEQUENCE [LARGE SCALE GENOMIC DNA]</scope>
    <source>
        <strain evidence="4 5">FJAT-54145</strain>
    </source>
</reference>
<dbReference type="PANTHER" id="PTHR42855:SF2">
    <property type="entry name" value="DRUG RESISTANCE ABC TRANSPORTER,ATP-BINDING PROTEIN"/>
    <property type="match status" value="1"/>
</dbReference>
<dbReference type="InterPro" id="IPR051309">
    <property type="entry name" value="ABCF_ATPase"/>
</dbReference>
<dbReference type="Pfam" id="PF12848">
    <property type="entry name" value="ABC_tran_Xtn"/>
    <property type="match status" value="1"/>
</dbReference>
<dbReference type="EMBL" id="JBIACK010000002">
    <property type="protein sequence ID" value="MFE8700524.1"/>
    <property type="molecule type" value="Genomic_DNA"/>
</dbReference>
<dbReference type="PANTHER" id="PTHR42855">
    <property type="entry name" value="ABC TRANSPORTER ATP-BINDING SUBUNIT"/>
    <property type="match status" value="1"/>
</dbReference>
<dbReference type="PROSITE" id="PS50893">
    <property type="entry name" value="ABC_TRANSPORTER_2"/>
    <property type="match status" value="2"/>
</dbReference>
<evidence type="ECO:0000256" key="1">
    <source>
        <dbReference type="ARBA" id="ARBA00022741"/>
    </source>
</evidence>
<dbReference type="Gene3D" id="3.40.50.300">
    <property type="entry name" value="P-loop containing nucleotide triphosphate hydrolases"/>
    <property type="match status" value="2"/>
</dbReference>
<evidence type="ECO:0000313" key="4">
    <source>
        <dbReference type="EMBL" id="MFE8700524.1"/>
    </source>
</evidence>
<keyword evidence="2" id="KW-0067">ATP-binding</keyword>
<dbReference type="SMART" id="SM00382">
    <property type="entry name" value="AAA"/>
    <property type="match status" value="2"/>
</dbReference>
<evidence type="ECO:0000313" key="5">
    <source>
        <dbReference type="Proteomes" id="UP001601059"/>
    </source>
</evidence>
<dbReference type="InterPro" id="IPR032781">
    <property type="entry name" value="ABC_tran_Xtn"/>
</dbReference>
<sequence length="567" mass="65459">MTMMKVIGIHKSFGDKEILKDIKFTINANERIGIVGYNGSGKTTLANILFGKIGFDKGVIETPNGSLKIGYLLQSVDYTVNDFQQVYTDLENHELLIHTSQLGLGNISKWNPSRAEHLSGGEKLKLSLAKVWATKPDMLILDEPTNHLDFKGLNWLVSQLKSFDGPVLIISHDRSFLDQTVNRIFEIEDRELVQYSGNYTEYREEKKKRREVQEHQYTNQQRYKAKIEQQMENLSRWSDKAHRESTKQDGFKEYFRVKAKKMDIQVKSKLKRLEQELEKNKIDKPKEDTKILFQFDSSGKRGKRVIEASGIGKNYGNNTLFTDSNFYIKYGERVGIIGENGAGKTTFIRLLLGEEELTKGELWKSESLKIAYLSQDVHDLPGDMSAIDSLQLSHQSEIFRARTIFANLGLKQDKIIQKVNSLSLGERIRVKLTDILMKNYDLLILDEPTNHLDLPSREQLEETLSEFTGTILTVSHDRYFLERLSDKLLIFENKQIKRFEKGLKQYLGTEKSKKSRDSHKEEELMVINNQITAILGELSFLTPGEEKYLELDHQFKQLMEMKKQLLG</sequence>
<evidence type="ECO:0000259" key="3">
    <source>
        <dbReference type="PROSITE" id="PS50893"/>
    </source>
</evidence>